<reference evidence="2 3" key="1">
    <citation type="journal article" date="2022" name="Allergy">
        <title>Genome assembly and annotation of Periplaneta americana reveal a comprehensive cockroach allergen profile.</title>
        <authorList>
            <person name="Wang L."/>
            <person name="Xiong Q."/>
            <person name="Saelim N."/>
            <person name="Wang L."/>
            <person name="Nong W."/>
            <person name="Wan A.T."/>
            <person name="Shi M."/>
            <person name="Liu X."/>
            <person name="Cao Q."/>
            <person name="Hui J.H.L."/>
            <person name="Sookrung N."/>
            <person name="Leung T.F."/>
            <person name="Tungtrongchitr A."/>
            <person name="Tsui S.K.W."/>
        </authorList>
    </citation>
    <scope>NUCLEOTIDE SEQUENCE [LARGE SCALE GENOMIC DNA]</scope>
    <source>
        <strain evidence="2">PWHHKU_190912</strain>
    </source>
</reference>
<feature type="compositionally biased region" description="Basic and acidic residues" evidence="1">
    <location>
        <begin position="195"/>
        <end position="228"/>
    </location>
</feature>
<dbReference type="EMBL" id="JAJSOF020000027">
    <property type="protein sequence ID" value="KAJ4433363.1"/>
    <property type="molecule type" value="Genomic_DNA"/>
</dbReference>
<proteinExistence type="predicted"/>
<accession>A0ABQ8SGV1</accession>
<evidence type="ECO:0000256" key="1">
    <source>
        <dbReference type="SAM" id="MobiDB-lite"/>
    </source>
</evidence>
<gene>
    <name evidence="2" type="ORF">ANN_15622</name>
</gene>
<keyword evidence="3" id="KW-1185">Reference proteome</keyword>
<sequence length="228" mass="27009">MDSQLIVSYPAKELTTQTLRQEGEKVEEVDKEDNSSFCKERISGWLEVDVCYVQRLRWAGHVALMGESRNAYRVLLGRPEGRRPLRRPRYRWEDNIKMDLREVGCDDREWINIAQDRDRWRAYVTAEMNLWHRDTQETLAVLDRLDLDTEKPSDEELARKFGFEEDYFSGTLSWWQHIKPKMWSLFDEPYSSNAAKDEKGNQADITEEKEGNVIAKENKDINVEEEKD</sequence>
<evidence type="ECO:0000313" key="2">
    <source>
        <dbReference type="EMBL" id="KAJ4433363.1"/>
    </source>
</evidence>
<name>A0ABQ8SGV1_PERAM</name>
<organism evidence="2 3">
    <name type="scientific">Periplaneta americana</name>
    <name type="common">American cockroach</name>
    <name type="synonym">Blatta americana</name>
    <dbReference type="NCBI Taxonomy" id="6978"/>
    <lineage>
        <taxon>Eukaryota</taxon>
        <taxon>Metazoa</taxon>
        <taxon>Ecdysozoa</taxon>
        <taxon>Arthropoda</taxon>
        <taxon>Hexapoda</taxon>
        <taxon>Insecta</taxon>
        <taxon>Pterygota</taxon>
        <taxon>Neoptera</taxon>
        <taxon>Polyneoptera</taxon>
        <taxon>Dictyoptera</taxon>
        <taxon>Blattodea</taxon>
        <taxon>Blattoidea</taxon>
        <taxon>Blattidae</taxon>
        <taxon>Blattinae</taxon>
        <taxon>Periplaneta</taxon>
    </lineage>
</organism>
<comment type="caution">
    <text evidence="2">The sequence shown here is derived from an EMBL/GenBank/DDBJ whole genome shotgun (WGS) entry which is preliminary data.</text>
</comment>
<dbReference type="Proteomes" id="UP001148838">
    <property type="component" value="Unassembled WGS sequence"/>
</dbReference>
<feature type="region of interest" description="Disordered" evidence="1">
    <location>
        <begin position="193"/>
        <end position="228"/>
    </location>
</feature>
<evidence type="ECO:0000313" key="3">
    <source>
        <dbReference type="Proteomes" id="UP001148838"/>
    </source>
</evidence>
<protein>
    <submittedName>
        <fullName evidence="2">Uncharacterized protein</fullName>
    </submittedName>
</protein>